<dbReference type="InterPro" id="IPR000623">
    <property type="entry name" value="Shikimate_kinase/TSH1"/>
</dbReference>
<feature type="region of interest" description="Disordered" evidence="12">
    <location>
        <begin position="178"/>
        <end position="204"/>
    </location>
</feature>
<comment type="subcellular location">
    <subcellularLocation>
        <location evidence="11">Cytoplasm</location>
    </subcellularLocation>
</comment>
<reference evidence="14" key="1">
    <citation type="journal article" date="2019" name="Int. J. Syst. Evol. Microbiol.">
        <title>The Global Catalogue of Microorganisms (GCM) 10K type strain sequencing project: providing services to taxonomists for standard genome sequencing and annotation.</title>
        <authorList>
            <consortium name="The Broad Institute Genomics Platform"/>
            <consortium name="The Broad Institute Genome Sequencing Center for Infectious Disease"/>
            <person name="Wu L."/>
            <person name="Ma J."/>
        </authorList>
    </citation>
    <scope>NUCLEOTIDE SEQUENCE [LARGE SCALE GENOMIC DNA]</scope>
    <source>
        <strain evidence="14">JCM 17986</strain>
    </source>
</reference>
<keyword evidence="11" id="KW-0479">Metal-binding</keyword>
<dbReference type="Pfam" id="PF01202">
    <property type="entry name" value="SKI"/>
    <property type="match status" value="1"/>
</dbReference>
<dbReference type="InterPro" id="IPR027417">
    <property type="entry name" value="P-loop_NTPase"/>
</dbReference>
<keyword evidence="9 11" id="KW-0057">Aromatic amino acid biosynthesis</keyword>
<evidence type="ECO:0000256" key="11">
    <source>
        <dbReference type="HAMAP-Rule" id="MF_00109"/>
    </source>
</evidence>
<name>A0ABP9HR45_9ACTN</name>
<proteinExistence type="inferred from homology"/>
<dbReference type="CDD" id="cd00464">
    <property type="entry name" value="SK"/>
    <property type="match status" value="1"/>
</dbReference>
<keyword evidence="11" id="KW-0460">Magnesium</keyword>
<evidence type="ECO:0000313" key="14">
    <source>
        <dbReference type="Proteomes" id="UP001500466"/>
    </source>
</evidence>
<comment type="function">
    <text evidence="11">Catalyzes the specific phosphorylation of the 3-hydroxyl group of shikimic acid using ATP as a cosubstrate.</text>
</comment>
<dbReference type="Gene3D" id="3.40.50.300">
    <property type="entry name" value="P-loop containing nucleotide triphosphate hydrolases"/>
    <property type="match status" value="1"/>
</dbReference>
<feature type="binding site" evidence="11">
    <location>
        <position position="145"/>
    </location>
    <ligand>
        <name>substrate</name>
    </ligand>
</feature>
<evidence type="ECO:0000256" key="5">
    <source>
        <dbReference type="ARBA" id="ARBA00022679"/>
    </source>
</evidence>
<feature type="binding site" evidence="11">
    <location>
        <position position="90"/>
    </location>
    <ligand>
        <name>substrate</name>
    </ligand>
</feature>
<comment type="cofactor">
    <cofactor evidence="11">
        <name>Mg(2+)</name>
        <dbReference type="ChEBI" id="CHEBI:18420"/>
    </cofactor>
    <text evidence="11">Binds 1 Mg(2+) ion per subunit.</text>
</comment>
<dbReference type="EMBL" id="BAABHS010000018">
    <property type="protein sequence ID" value="GAA4976695.1"/>
    <property type="molecule type" value="Genomic_DNA"/>
</dbReference>
<evidence type="ECO:0000256" key="2">
    <source>
        <dbReference type="ARBA" id="ARBA00006997"/>
    </source>
</evidence>
<feature type="binding site" evidence="11">
    <location>
        <position position="44"/>
    </location>
    <ligand>
        <name>substrate</name>
    </ligand>
</feature>
<comment type="similarity">
    <text evidence="2 11">Belongs to the shikimate kinase family.</text>
</comment>
<feature type="compositionally biased region" description="Basic and acidic residues" evidence="12">
    <location>
        <begin position="192"/>
        <end position="204"/>
    </location>
</feature>
<accession>A0ABP9HR45</accession>
<evidence type="ECO:0000256" key="3">
    <source>
        <dbReference type="ARBA" id="ARBA00012154"/>
    </source>
</evidence>
<gene>
    <name evidence="11" type="primary">aroK</name>
    <name evidence="13" type="ORF">GCM10023205_49910</name>
</gene>
<dbReference type="PRINTS" id="PR01100">
    <property type="entry name" value="SHIKIMTKNASE"/>
</dbReference>
<keyword evidence="8 11" id="KW-0067">ATP-binding</keyword>
<organism evidence="13 14">
    <name type="scientific">Yinghuangia aomiensis</name>
    <dbReference type="NCBI Taxonomy" id="676205"/>
    <lineage>
        <taxon>Bacteria</taxon>
        <taxon>Bacillati</taxon>
        <taxon>Actinomycetota</taxon>
        <taxon>Actinomycetes</taxon>
        <taxon>Kitasatosporales</taxon>
        <taxon>Streptomycetaceae</taxon>
        <taxon>Yinghuangia</taxon>
    </lineage>
</organism>
<keyword evidence="14" id="KW-1185">Reference proteome</keyword>
<evidence type="ECO:0000256" key="10">
    <source>
        <dbReference type="ARBA" id="ARBA00048567"/>
    </source>
</evidence>
<dbReference type="InterPro" id="IPR023000">
    <property type="entry name" value="Shikimate_kinase_CS"/>
</dbReference>
<evidence type="ECO:0000313" key="13">
    <source>
        <dbReference type="EMBL" id="GAA4976695.1"/>
    </source>
</evidence>
<evidence type="ECO:0000256" key="9">
    <source>
        <dbReference type="ARBA" id="ARBA00023141"/>
    </source>
</evidence>
<comment type="pathway">
    <text evidence="1 11">Metabolic intermediate biosynthesis; chorismate biosynthesis; chorismate from D-erythrose 4-phosphate and phosphoenolpyruvate: step 5/7.</text>
</comment>
<evidence type="ECO:0000256" key="6">
    <source>
        <dbReference type="ARBA" id="ARBA00022741"/>
    </source>
</evidence>
<feature type="binding site" evidence="11">
    <location>
        <position position="127"/>
    </location>
    <ligand>
        <name>ATP</name>
        <dbReference type="ChEBI" id="CHEBI:30616"/>
    </ligand>
</feature>
<evidence type="ECO:0000256" key="7">
    <source>
        <dbReference type="ARBA" id="ARBA00022777"/>
    </source>
</evidence>
<dbReference type="PROSITE" id="PS01128">
    <property type="entry name" value="SHIKIMATE_KINASE"/>
    <property type="match status" value="1"/>
</dbReference>
<sequence>MDARPAAHPGPGPVVVLVGPPGAGKTTVGILLAEHYGVVFRDTDADIEQTAGKPIPDIFVDEGEPHFRALEHQAVADALAGHPGVLALGGGAVMDPATRKLLADHPVAFLDVELADAVRRVGLDAPRPLLIGNPRARWRELMDQRRPLYEEVATVIVPTAGRTPAQVAVAVAAALAEGASAEPGTPQQNDRPGADPADHKDQER</sequence>
<keyword evidence="11" id="KW-0963">Cytoplasm</keyword>
<dbReference type="PANTHER" id="PTHR21087">
    <property type="entry name" value="SHIKIMATE KINASE"/>
    <property type="match status" value="1"/>
</dbReference>
<evidence type="ECO:0000256" key="1">
    <source>
        <dbReference type="ARBA" id="ARBA00004842"/>
    </source>
</evidence>
<protein>
    <recommendedName>
        <fullName evidence="3 11">Shikimate kinase</fullName>
        <shortName evidence="11">SK</shortName>
        <ecNumber evidence="3 11">2.7.1.71</ecNumber>
    </recommendedName>
</protein>
<evidence type="ECO:0000256" key="8">
    <source>
        <dbReference type="ARBA" id="ARBA00022840"/>
    </source>
</evidence>
<dbReference type="InterPro" id="IPR031322">
    <property type="entry name" value="Shikimate/glucono_kinase"/>
</dbReference>
<comment type="caution">
    <text evidence="13">The sequence shown here is derived from an EMBL/GenBank/DDBJ whole genome shotgun (WGS) entry which is preliminary data.</text>
</comment>
<dbReference type="Proteomes" id="UP001500466">
    <property type="component" value="Unassembled WGS sequence"/>
</dbReference>
<feature type="binding site" evidence="11">
    <location>
        <position position="68"/>
    </location>
    <ligand>
        <name>substrate</name>
    </ligand>
</feature>
<keyword evidence="5 11" id="KW-0808">Transferase</keyword>
<keyword evidence="7 11" id="KW-0418">Kinase</keyword>
<dbReference type="SUPFAM" id="SSF52540">
    <property type="entry name" value="P-loop containing nucleoside triphosphate hydrolases"/>
    <property type="match status" value="1"/>
</dbReference>
<feature type="binding site" evidence="11">
    <location>
        <position position="26"/>
    </location>
    <ligand>
        <name>Mg(2+)</name>
        <dbReference type="ChEBI" id="CHEBI:18420"/>
    </ligand>
</feature>
<feature type="binding site" evidence="11">
    <location>
        <begin position="22"/>
        <end position="27"/>
    </location>
    <ligand>
        <name>ATP</name>
        <dbReference type="ChEBI" id="CHEBI:30616"/>
    </ligand>
</feature>
<dbReference type="RefSeq" id="WP_345677890.1">
    <property type="nucleotide sequence ID" value="NZ_BAABHS010000018.1"/>
</dbReference>
<evidence type="ECO:0000256" key="12">
    <source>
        <dbReference type="SAM" id="MobiDB-lite"/>
    </source>
</evidence>
<dbReference type="EC" id="2.7.1.71" evidence="3 11"/>
<dbReference type="PANTHER" id="PTHR21087:SF16">
    <property type="entry name" value="SHIKIMATE KINASE 1, CHLOROPLASTIC"/>
    <property type="match status" value="1"/>
</dbReference>
<feature type="binding site" evidence="11">
    <location>
        <position position="162"/>
    </location>
    <ligand>
        <name>ATP</name>
        <dbReference type="ChEBI" id="CHEBI:30616"/>
    </ligand>
</feature>
<keyword evidence="6 11" id="KW-0547">Nucleotide-binding</keyword>
<evidence type="ECO:0000256" key="4">
    <source>
        <dbReference type="ARBA" id="ARBA00022605"/>
    </source>
</evidence>
<comment type="catalytic activity">
    <reaction evidence="10 11">
        <text>shikimate + ATP = 3-phosphoshikimate + ADP + H(+)</text>
        <dbReference type="Rhea" id="RHEA:13121"/>
        <dbReference type="ChEBI" id="CHEBI:15378"/>
        <dbReference type="ChEBI" id="CHEBI:30616"/>
        <dbReference type="ChEBI" id="CHEBI:36208"/>
        <dbReference type="ChEBI" id="CHEBI:145989"/>
        <dbReference type="ChEBI" id="CHEBI:456216"/>
        <dbReference type="EC" id="2.7.1.71"/>
    </reaction>
</comment>
<keyword evidence="4 11" id="KW-0028">Amino-acid biosynthesis</keyword>
<dbReference type="HAMAP" id="MF_00109">
    <property type="entry name" value="Shikimate_kinase"/>
    <property type="match status" value="1"/>
</dbReference>
<comment type="subunit">
    <text evidence="11">Monomer.</text>
</comment>